<sequence length="235" mass="26834">MTISFSPYNGSLTVRFSQMVEFKLFPWFGEAYSAYACLNYPLFGISQQVQRIFPQYVPEDKESVNVFAATLEFSGPDDGVPKDVVRLSHEASIYRKELVKLWGIAVPRMYGFFIGHYDDEPVACLLLELCPGPKVPLHDVEEFIRVAMQNVRKVHTFGITQNMPLKLHHFVMKDNRVLLVDFSRAVVHRCNNAMPVYSNQRFCLNREDARKDDGHDCGATMTVAAAWMRAASLRC</sequence>
<proteinExistence type="predicted"/>
<organism evidence="1 2">
    <name type="scientific">Russula earlei</name>
    <dbReference type="NCBI Taxonomy" id="71964"/>
    <lineage>
        <taxon>Eukaryota</taxon>
        <taxon>Fungi</taxon>
        <taxon>Dikarya</taxon>
        <taxon>Basidiomycota</taxon>
        <taxon>Agaricomycotina</taxon>
        <taxon>Agaricomycetes</taxon>
        <taxon>Russulales</taxon>
        <taxon>Russulaceae</taxon>
        <taxon>Russula</taxon>
    </lineage>
</organism>
<dbReference type="Proteomes" id="UP001207468">
    <property type="component" value="Unassembled WGS sequence"/>
</dbReference>
<accession>A0ACC0UHX4</accession>
<keyword evidence="2" id="KW-1185">Reference proteome</keyword>
<gene>
    <name evidence="1" type="ORF">F5148DRAFT_1173736</name>
</gene>
<evidence type="ECO:0000313" key="1">
    <source>
        <dbReference type="EMBL" id="KAI9511102.1"/>
    </source>
</evidence>
<dbReference type="EMBL" id="JAGFNK010000027">
    <property type="protein sequence ID" value="KAI9511102.1"/>
    <property type="molecule type" value="Genomic_DNA"/>
</dbReference>
<comment type="caution">
    <text evidence="1">The sequence shown here is derived from an EMBL/GenBank/DDBJ whole genome shotgun (WGS) entry which is preliminary data.</text>
</comment>
<protein>
    <submittedName>
        <fullName evidence="1">Uncharacterized protein</fullName>
    </submittedName>
</protein>
<name>A0ACC0UHX4_9AGAM</name>
<evidence type="ECO:0000313" key="2">
    <source>
        <dbReference type="Proteomes" id="UP001207468"/>
    </source>
</evidence>
<reference evidence="1" key="1">
    <citation type="submission" date="2021-03" db="EMBL/GenBank/DDBJ databases">
        <title>Evolutionary priming and transition to the ectomycorrhizal habit in an iconic lineage of mushroom-forming fungi: is preadaptation a requirement?</title>
        <authorList>
            <consortium name="DOE Joint Genome Institute"/>
            <person name="Looney B.P."/>
            <person name="Miyauchi S."/>
            <person name="Morin E."/>
            <person name="Drula E."/>
            <person name="Courty P.E."/>
            <person name="Chicoki N."/>
            <person name="Fauchery L."/>
            <person name="Kohler A."/>
            <person name="Kuo A."/>
            <person name="LaButti K."/>
            <person name="Pangilinan J."/>
            <person name="Lipzen A."/>
            <person name="Riley R."/>
            <person name="Andreopoulos W."/>
            <person name="He G."/>
            <person name="Johnson J."/>
            <person name="Barry K.W."/>
            <person name="Grigoriev I.V."/>
            <person name="Nagy L."/>
            <person name="Hibbett D."/>
            <person name="Henrissat B."/>
            <person name="Matheny P.B."/>
            <person name="Labbe J."/>
            <person name="Martin A.F."/>
        </authorList>
    </citation>
    <scope>NUCLEOTIDE SEQUENCE</scope>
    <source>
        <strain evidence="1">BPL698</strain>
    </source>
</reference>